<dbReference type="Pfam" id="PF12833">
    <property type="entry name" value="HTH_18"/>
    <property type="match status" value="1"/>
</dbReference>
<dbReference type="Proteomes" id="UP000187417">
    <property type="component" value="Unassembled WGS sequence"/>
</dbReference>
<dbReference type="PANTHER" id="PTHR43280:SF32">
    <property type="entry name" value="TRANSCRIPTIONAL REGULATORY PROTEIN"/>
    <property type="match status" value="1"/>
</dbReference>
<evidence type="ECO:0000256" key="3">
    <source>
        <dbReference type="ARBA" id="ARBA00023163"/>
    </source>
</evidence>
<dbReference type="GO" id="GO:0043565">
    <property type="term" value="F:sequence-specific DNA binding"/>
    <property type="evidence" value="ECO:0007669"/>
    <property type="project" value="InterPro"/>
</dbReference>
<evidence type="ECO:0000259" key="4">
    <source>
        <dbReference type="PROSITE" id="PS01124"/>
    </source>
</evidence>
<dbReference type="STRING" id="28117.BHV66_04715"/>
<proteinExistence type="predicted"/>
<gene>
    <name evidence="5" type="ORF">BHV66_04715</name>
</gene>
<evidence type="ECO:0000313" key="5">
    <source>
        <dbReference type="EMBL" id="OKY94962.1"/>
    </source>
</evidence>
<keyword evidence="2" id="KW-0238">DNA-binding</keyword>
<dbReference type="SUPFAM" id="SSF46689">
    <property type="entry name" value="Homeodomain-like"/>
    <property type="match status" value="1"/>
</dbReference>
<feature type="domain" description="HTH araC/xylS-type" evidence="4">
    <location>
        <begin position="182"/>
        <end position="280"/>
    </location>
</feature>
<evidence type="ECO:0000256" key="2">
    <source>
        <dbReference type="ARBA" id="ARBA00023125"/>
    </source>
</evidence>
<dbReference type="EMBL" id="MNQH01000024">
    <property type="protein sequence ID" value="OKY94962.1"/>
    <property type="molecule type" value="Genomic_DNA"/>
</dbReference>
<evidence type="ECO:0000313" key="6">
    <source>
        <dbReference type="Proteomes" id="UP000187417"/>
    </source>
</evidence>
<evidence type="ECO:0000256" key="1">
    <source>
        <dbReference type="ARBA" id="ARBA00023015"/>
    </source>
</evidence>
<sequence length="293" mass="34096">MTSPVKFSTVPPLASDKDEDYTFSQTDKCSLFLCQGGELDIVLEDKTYHIHQGDIYISPLLMSIQIKHRSKDLKGIMLTVDIDYILTNRKKTFDPTWSFCIYENPCLSLSKEQYMYIDQLIDALRRRIATMSTAATNTQQKIINRELVTAMGEVLCYEILSIYFARYPQQPQHKDRKNHVLQNFMVSLYQNHRMEREVTYYAQEQYLTPRYFSAIIKEKSGISALQWIIRMVIADAKQMLRSSDLSIKEIASELNFSTQSFFGKYFKQYVGISPTEYRNGKLVGQGQQSVLER</sequence>
<dbReference type="SMART" id="SM00342">
    <property type="entry name" value="HTH_ARAC"/>
    <property type="match status" value="1"/>
</dbReference>
<accession>A0A1Q6F8F2</accession>
<dbReference type="PANTHER" id="PTHR43280">
    <property type="entry name" value="ARAC-FAMILY TRANSCRIPTIONAL REGULATOR"/>
    <property type="match status" value="1"/>
</dbReference>
<dbReference type="AlphaFoldDB" id="A0A1Q6F8F2"/>
<dbReference type="PROSITE" id="PS01124">
    <property type="entry name" value="HTH_ARAC_FAMILY_2"/>
    <property type="match status" value="1"/>
</dbReference>
<dbReference type="GO" id="GO:0003700">
    <property type="term" value="F:DNA-binding transcription factor activity"/>
    <property type="evidence" value="ECO:0007669"/>
    <property type="project" value="InterPro"/>
</dbReference>
<organism evidence="5 6">
    <name type="scientific">Alistipes putredinis</name>
    <dbReference type="NCBI Taxonomy" id="28117"/>
    <lineage>
        <taxon>Bacteria</taxon>
        <taxon>Pseudomonadati</taxon>
        <taxon>Bacteroidota</taxon>
        <taxon>Bacteroidia</taxon>
        <taxon>Bacteroidales</taxon>
        <taxon>Rikenellaceae</taxon>
        <taxon>Alistipes</taxon>
    </lineage>
</organism>
<dbReference type="InterPro" id="IPR020449">
    <property type="entry name" value="Tscrpt_reg_AraC-type_HTH"/>
</dbReference>
<dbReference type="RefSeq" id="WP_333810626.1">
    <property type="nucleotide sequence ID" value="NZ_BAAFLA010000028.1"/>
</dbReference>
<keyword evidence="3" id="KW-0804">Transcription</keyword>
<dbReference type="Gene3D" id="1.10.10.60">
    <property type="entry name" value="Homeodomain-like"/>
    <property type="match status" value="1"/>
</dbReference>
<reference evidence="5 6" key="1">
    <citation type="journal article" date="2016" name="Nat. Biotechnol.">
        <title>Measurement of bacterial replication rates in microbial communities.</title>
        <authorList>
            <person name="Brown C.T."/>
            <person name="Olm M.R."/>
            <person name="Thomas B.C."/>
            <person name="Banfield J.F."/>
        </authorList>
    </citation>
    <scope>NUCLEOTIDE SEQUENCE [LARGE SCALE GENOMIC DNA]</scope>
    <source>
        <strain evidence="5">CAG:67_53_122</strain>
    </source>
</reference>
<comment type="caution">
    <text evidence="5">The sequence shown here is derived from an EMBL/GenBank/DDBJ whole genome shotgun (WGS) entry which is preliminary data.</text>
</comment>
<dbReference type="InterPro" id="IPR009057">
    <property type="entry name" value="Homeodomain-like_sf"/>
</dbReference>
<dbReference type="InterPro" id="IPR018060">
    <property type="entry name" value="HTH_AraC"/>
</dbReference>
<keyword evidence="1" id="KW-0805">Transcription regulation</keyword>
<dbReference type="PRINTS" id="PR00032">
    <property type="entry name" value="HTHARAC"/>
</dbReference>
<name>A0A1Q6F8F2_9BACT</name>
<protein>
    <submittedName>
        <fullName evidence="5">AraC family transcriptional regulator</fullName>
    </submittedName>
</protein>